<accession>A0A7K1LL23</accession>
<sequence>MPLIDISIAEGRSAEQVRALMAGVHQVAESTVDAAPENITVIVREVPREQWSRNNQTIRERESATEDAAIPNTPADAHDAEN</sequence>
<dbReference type="Gene3D" id="3.30.429.10">
    <property type="entry name" value="Macrophage Migration Inhibitory Factor"/>
    <property type="match status" value="1"/>
</dbReference>
<comment type="caution">
    <text evidence="4">The sequence shown here is derived from an EMBL/GenBank/DDBJ whole genome shotgun (WGS) entry which is preliminary data.</text>
</comment>
<dbReference type="InterPro" id="IPR004370">
    <property type="entry name" value="4-OT-like_dom"/>
</dbReference>
<evidence type="ECO:0000313" key="5">
    <source>
        <dbReference type="Proteomes" id="UP000462152"/>
    </source>
</evidence>
<feature type="region of interest" description="Disordered" evidence="2">
    <location>
        <begin position="52"/>
        <end position="82"/>
    </location>
</feature>
<protein>
    <recommendedName>
        <fullName evidence="3">4-oxalocrotonate tautomerase-like domain-containing protein</fullName>
    </recommendedName>
</protein>
<keyword evidence="1" id="KW-0413">Isomerase</keyword>
<evidence type="ECO:0000256" key="2">
    <source>
        <dbReference type="SAM" id="MobiDB-lite"/>
    </source>
</evidence>
<dbReference type="OrthoDB" id="4965437at2"/>
<dbReference type="AlphaFoldDB" id="A0A7K1LL23"/>
<evidence type="ECO:0000259" key="3">
    <source>
        <dbReference type="Pfam" id="PF01361"/>
    </source>
</evidence>
<dbReference type="Proteomes" id="UP000462152">
    <property type="component" value="Unassembled WGS sequence"/>
</dbReference>
<keyword evidence="5" id="KW-1185">Reference proteome</keyword>
<dbReference type="EMBL" id="WOGT01000009">
    <property type="protein sequence ID" value="MUN55825.1"/>
    <property type="molecule type" value="Genomic_DNA"/>
</dbReference>
<gene>
    <name evidence="4" type="ORF">GMA10_11500</name>
</gene>
<dbReference type="RefSeq" id="WP_129316340.1">
    <property type="nucleotide sequence ID" value="NZ_CP197643.1"/>
</dbReference>
<dbReference type="Pfam" id="PF01361">
    <property type="entry name" value="Tautomerase"/>
    <property type="match status" value="1"/>
</dbReference>
<dbReference type="SUPFAM" id="SSF55331">
    <property type="entry name" value="Tautomerase/MIF"/>
    <property type="match status" value="1"/>
</dbReference>
<name>A0A7K1LL23_9MICC</name>
<proteinExistence type="predicted"/>
<organism evidence="4 5">
    <name type="scientific">Rothia koreensis</name>
    <dbReference type="NCBI Taxonomy" id="592378"/>
    <lineage>
        <taxon>Bacteria</taxon>
        <taxon>Bacillati</taxon>
        <taxon>Actinomycetota</taxon>
        <taxon>Actinomycetes</taxon>
        <taxon>Micrococcales</taxon>
        <taxon>Micrococcaceae</taxon>
        <taxon>Rothia</taxon>
    </lineage>
</organism>
<feature type="domain" description="4-oxalocrotonate tautomerase-like" evidence="3">
    <location>
        <begin position="2"/>
        <end position="53"/>
    </location>
</feature>
<dbReference type="InterPro" id="IPR014347">
    <property type="entry name" value="Tautomerase/MIF_sf"/>
</dbReference>
<dbReference type="GO" id="GO:0016853">
    <property type="term" value="F:isomerase activity"/>
    <property type="evidence" value="ECO:0007669"/>
    <property type="project" value="UniProtKB-KW"/>
</dbReference>
<reference evidence="4 5" key="1">
    <citation type="submission" date="2019-12" db="EMBL/GenBank/DDBJ databases">
        <authorList>
            <person name="Li J."/>
            <person name="Shi Y."/>
            <person name="Xu G."/>
            <person name="Xiao D."/>
            <person name="Ran X."/>
        </authorList>
    </citation>
    <scope>NUCLEOTIDE SEQUENCE [LARGE SCALE GENOMIC DNA]</scope>
    <source>
        <strain evidence="4 5">JCM 15915</strain>
    </source>
</reference>
<evidence type="ECO:0000256" key="1">
    <source>
        <dbReference type="ARBA" id="ARBA00023235"/>
    </source>
</evidence>
<evidence type="ECO:0000313" key="4">
    <source>
        <dbReference type="EMBL" id="MUN55825.1"/>
    </source>
</evidence>